<organism evidence="1 2">
    <name type="scientific">Aspergillus indologenus CBS 114.80</name>
    <dbReference type="NCBI Taxonomy" id="1450541"/>
    <lineage>
        <taxon>Eukaryota</taxon>
        <taxon>Fungi</taxon>
        <taxon>Dikarya</taxon>
        <taxon>Ascomycota</taxon>
        <taxon>Pezizomycotina</taxon>
        <taxon>Eurotiomycetes</taxon>
        <taxon>Eurotiomycetidae</taxon>
        <taxon>Eurotiales</taxon>
        <taxon>Aspergillaceae</taxon>
        <taxon>Aspergillus</taxon>
        <taxon>Aspergillus subgen. Circumdati</taxon>
    </lineage>
</organism>
<dbReference type="Proteomes" id="UP000248817">
    <property type="component" value="Unassembled WGS sequence"/>
</dbReference>
<dbReference type="AlphaFoldDB" id="A0A2V5JEE3"/>
<name>A0A2V5JEE3_9EURO</name>
<evidence type="ECO:0000313" key="1">
    <source>
        <dbReference type="EMBL" id="PYI34276.1"/>
    </source>
</evidence>
<dbReference type="InterPro" id="IPR029058">
    <property type="entry name" value="AB_hydrolase_fold"/>
</dbReference>
<keyword evidence="2" id="KW-1185">Reference proteome</keyword>
<reference evidence="1 2" key="1">
    <citation type="submission" date="2018-02" db="EMBL/GenBank/DDBJ databases">
        <title>The genomes of Aspergillus section Nigri reveals drivers in fungal speciation.</title>
        <authorList>
            <consortium name="DOE Joint Genome Institute"/>
            <person name="Vesth T.C."/>
            <person name="Nybo J."/>
            <person name="Theobald S."/>
            <person name="Brandl J."/>
            <person name="Frisvad J.C."/>
            <person name="Nielsen K.F."/>
            <person name="Lyhne E.K."/>
            <person name="Kogle M.E."/>
            <person name="Kuo A."/>
            <person name="Riley R."/>
            <person name="Clum A."/>
            <person name="Nolan M."/>
            <person name="Lipzen A."/>
            <person name="Salamov A."/>
            <person name="Henrissat B."/>
            <person name="Wiebenga A."/>
            <person name="De vries R.P."/>
            <person name="Grigoriev I.V."/>
            <person name="Mortensen U.H."/>
            <person name="Andersen M.R."/>
            <person name="Baker S.E."/>
        </authorList>
    </citation>
    <scope>NUCLEOTIDE SEQUENCE [LARGE SCALE GENOMIC DNA]</scope>
    <source>
        <strain evidence="1 2">CBS 114.80</strain>
    </source>
</reference>
<gene>
    <name evidence="1" type="ORF">BP00DRAFT_484822</name>
</gene>
<sequence>MNFQFKIIEHTIPCSSICEYHHAVKTAKPLQLAIKKYIPFNNLNPSRDDISIIAGHANGIPKECYEPLWDELLRTFNGRIKAIWFADCSNQGTSGVLNEDNLGDDPNWFDHSRGLLGMMNHFLDQIKPPIVGVAHSFSCSQFVHLSIWHPRLFHSLIFLEPMIQVESPSKLGGRSPALWASTRPDLWSSQHEAEKYIRSNPFWRRWNSRAVDKYIQYGLPVTLTTTKAQEAWTYLRLNETPQIDGNDKNGALSRTERFLSPDLALSAKEGDNNNRNYVTVCPWSCIAFELLSYVRPPVFFIFGERSHINTPARRQDKLDRIGTGLGGGGQVQAEVLLGASHMAPLERVHDTACRMSDWLDIQLKAYREEAELWMRHDSKKSEQSGRALSAQWMEEYVQSPVDTKRERGIRPSHL</sequence>
<dbReference type="Gene3D" id="3.40.50.1820">
    <property type="entry name" value="alpha/beta hydrolase"/>
    <property type="match status" value="1"/>
</dbReference>
<dbReference type="EMBL" id="KZ825477">
    <property type="protein sequence ID" value="PYI34276.1"/>
    <property type="molecule type" value="Genomic_DNA"/>
</dbReference>
<evidence type="ECO:0000313" key="2">
    <source>
        <dbReference type="Proteomes" id="UP000248817"/>
    </source>
</evidence>
<proteinExistence type="predicted"/>
<dbReference type="SUPFAM" id="SSF53474">
    <property type="entry name" value="alpha/beta-Hydrolases"/>
    <property type="match status" value="1"/>
</dbReference>
<protein>
    <submittedName>
        <fullName evidence="1">Toxin biosynthesis protein</fullName>
    </submittedName>
</protein>
<accession>A0A2V5JEE3</accession>